<feature type="compositionally biased region" description="Basic and acidic residues" evidence="1">
    <location>
        <begin position="81"/>
        <end position="91"/>
    </location>
</feature>
<dbReference type="AlphaFoldDB" id="A0A397S987"/>
<keyword evidence="4" id="KW-1185">Reference proteome</keyword>
<evidence type="ECO:0000313" key="3">
    <source>
        <dbReference type="EMBL" id="RIA79281.1"/>
    </source>
</evidence>
<evidence type="ECO:0000256" key="1">
    <source>
        <dbReference type="SAM" id="MobiDB-lite"/>
    </source>
</evidence>
<feature type="compositionally biased region" description="Low complexity" evidence="1">
    <location>
        <begin position="94"/>
        <end position="145"/>
    </location>
</feature>
<keyword evidence="2" id="KW-1133">Transmembrane helix</keyword>
<feature type="compositionally biased region" description="Pro residues" evidence="1">
    <location>
        <begin position="146"/>
        <end position="159"/>
    </location>
</feature>
<gene>
    <name evidence="3" type="ORF">C1645_841083</name>
</gene>
<comment type="caution">
    <text evidence="3">The sequence shown here is derived from an EMBL/GenBank/DDBJ whole genome shotgun (WGS) entry which is preliminary data.</text>
</comment>
<feature type="region of interest" description="Disordered" evidence="1">
    <location>
        <begin position="81"/>
        <end position="163"/>
    </location>
</feature>
<feature type="transmembrane region" description="Helical" evidence="2">
    <location>
        <begin position="284"/>
        <end position="306"/>
    </location>
</feature>
<evidence type="ECO:0000313" key="4">
    <source>
        <dbReference type="Proteomes" id="UP000265703"/>
    </source>
</evidence>
<reference evidence="3 4" key="1">
    <citation type="submission" date="2018-06" db="EMBL/GenBank/DDBJ databases">
        <title>Comparative genomics reveals the genomic features of Rhizophagus irregularis, R. cerebriforme, R. diaphanum and Gigaspora rosea, and their symbiotic lifestyle signature.</title>
        <authorList>
            <person name="Morin E."/>
            <person name="San Clemente H."/>
            <person name="Chen E.C.H."/>
            <person name="De La Providencia I."/>
            <person name="Hainaut M."/>
            <person name="Kuo A."/>
            <person name="Kohler A."/>
            <person name="Murat C."/>
            <person name="Tang N."/>
            <person name="Roy S."/>
            <person name="Loubradou J."/>
            <person name="Henrissat B."/>
            <person name="Grigoriev I.V."/>
            <person name="Corradi N."/>
            <person name="Roux C."/>
            <person name="Martin F.M."/>
        </authorList>
    </citation>
    <scope>NUCLEOTIDE SEQUENCE [LARGE SCALE GENOMIC DNA]</scope>
    <source>
        <strain evidence="3 4">DAOM 227022</strain>
    </source>
</reference>
<proteinExistence type="predicted"/>
<dbReference type="EMBL" id="QKYT01001403">
    <property type="protein sequence ID" value="RIA79281.1"/>
    <property type="molecule type" value="Genomic_DNA"/>
</dbReference>
<protein>
    <submittedName>
        <fullName evidence="3">Uncharacterized protein</fullName>
    </submittedName>
</protein>
<dbReference type="OrthoDB" id="2449200at2759"/>
<name>A0A397S987_9GLOM</name>
<accession>A0A397S987</accession>
<organism evidence="3 4">
    <name type="scientific">Glomus cerebriforme</name>
    <dbReference type="NCBI Taxonomy" id="658196"/>
    <lineage>
        <taxon>Eukaryota</taxon>
        <taxon>Fungi</taxon>
        <taxon>Fungi incertae sedis</taxon>
        <taxon>Mucoromycota</taxon>
        <taxon>Glomeromycotina</taxon>
        <taxon>Glomeromycetes</taxon>
        <taxon>Glomerales</taxon>
        <taxon>Glomeraceae</taxon>
        <taxon>Glomus</taxon>
    </lineage>
</organism>
<keyword evidence="2" id="KW-0812">Transmembrane</keyword>
<keyword evidence="2" id="KW-0472">Membrane</keyword>
<dbReference type="Proteomes" id="UP000265703">
    <property type="component" value="Unassembled WGS sequence"/>
</dbReference>
<evidence type="ECO:0000256" key="2">
    <source>
        <dbReference type="SAM" id="Phobius"/>
    </source>
</evidence>
<sequence>MVYIYGDEIPNYEKIGVYGAISGRIEETKEDWGLDFICDDFHLSPTLLYKNKKDGRVMFGHYIWKIGEQKKILDKKVKELRERNSQSREEQDFQQNPQGQNQPNNNPNPSNSENNENNTPNSDQPTNPGSPNNPLTQTPNPQNQPTTPPSQPNQNPPQPLNLTPLILDKFKPLKNFNSKEKLEVLINPVKDNPEFEKELKKQNIEDLNSLLVNKNSKEIIILIKLFEFNKNKNKNKKIRQYYHLKDNQALTNEQINEYLYKEAVGELEQQQKEQNNHNHKNKEWLVPVVVGGIILTILILIGCLVSRKKKKFVKRK</sequence>